<evidence type="ECO:0000313" key="1">
    <source>
        <dbReference type="EMBL" id="KAI5077649.1"/>
    </source>
</evidence>
<protein>
    <submittedName>
        <fullName evidence="1">Uncharacterized protein</fullName>
    </submittedName>
</protein>
<dbReference type="OrthoDB" id="1937290at2759"/>
<dbReference type="AlphaFoldDB" id="A0A9D4ZJC0"/>
<sequence>MIGRLEAKDDQRLIQQEMGYTTFCGRSPYFQNMVSAIASFGKGYKAPNYEKIRTTLLDKEKARICHQLSGGVFFKRSIDTSGSSKTGDFIAAALLAIIREDLALIGWMDKAINEGKEVQQFISNHDATRAMFMEKQNEQVDTIDKRVLSGMNPSWVRCMRPLSDARANQGDFERRHRWGHHV</sequence>
<dbReference type="EMBL" id="JABFUD020000007">
    <property type="protein sequence ID" value="KAI5077649.1"/>
    <property type="molecule type" value="Genomic_DNA"/>
</dbReference>
<organism evidence="1 2">
    <name type="scientific">Adiantum capillus-veneris</name>
    <name type="common">Maidenhair fern</name>
    <dbReference type="NCBI Taxonomy" id="13818"/>
    <lineage>
        <taxon>Eukaryota</taxon>
        <taxon>Viridiplantae</taxon>
        <taxon>Streptophyta</taxon>
        <taxon>Embryophyta</taxon>
        <taxon>Tracheophyta</taxon>
        <taxon>Polypodiopsida</taxon>
        <taxon>Polypodiidae</taxon>
        <taxon>Polypodiales</taxon>
        <taxon>Pteridineae</taxon>
        <taxon>Pteridaceae</taxon>
        <taxon>Vittarioideae</taxon>
        <taxon>Adiantum</taxon>
    </lineage>
</organism>
<name>A0A9D4ZJC0_ADICA</name>
<dbReference type="Proteomes" id="UP000886520">
    <property type="component" value="Chromosome 7"/>
</dbReference>
<evidence type="ECO:0000313" key="2">
    <source>
        <dbReference type="Proteomes" id="UP000886520"/>
    </source>
</evidence>
<accession>A0A9D4ZJC0</accession>
<reference evidence="1" key="1">
    <citation type="submission" date="2021-01" db="EMBL/GenBank/DDBJ databases">
        <title>Adiantum capillus-veneris genome.</title>
        <authorList>
            <person name="Fang Y."/>
            <person name="Liao Q."/>
        </authorList>
    </citation>
    <scope>NUCLEOTIDE SEQUENCE</scope>
    <source>
        <strain evidence="1">H3</strain>
        <tissue evidence="1">Leaf</tissue>
    </source>
</reference>
<proteinExistence type="predicted"/>
<gene>
    <name evidence="1" type="ORF">GOP47_0007473</name>
</gene>
<comment type="caution">
    <text evidence="1">The sequence shown here is derived from an EMBL/GenBank/DDBJ whole genome shotgun (WGS) entry which is preliminary data.</text>
</comment>
<keyword evidence="2" id="KW-1185">Reference proteome</keyword>